<reference evidence="4 5" key="2">
    <citation type="journal article" date="2011" name="J. Bacteriol.">
        <title>Complete genome sequences for the anaerobic, extremely thermophilic plant biomass-degrading bacteria Caldicellulosiruptor hydrothermalis, Caldicellulosiruptor kristjanssonii, Caldicellulosiruptor kronotskyensis, Caldicellulosiruptor owensenis, and Caldicellulosiruptor lactoaceticus.</title>
        <authorList>
            <person name="Blumer-Schuette S.E."/>
            <person name="Ozdemir I."/>
            <person name="Mistry D."/>
            <person name="Lucas S."/>
            <person name="Lapidus A."/>
            <person name="Cheng J.F."/>
            <person name="Goodwin L.A."/>
            <person name="Pitluck S."/>
            <person name="Land M.L."/>
            <person name="Hauser L.J."/>
            <person name="Woyke T."/>
            <person name="Mikhailova N."/>
            <person name="Pati A."/>
            <person name="Kyrpides N.C."/>
            <person name="Ivanova N."/>
            <person name="Detter J.C."/>
            <person name="Walston-Davenport K."/>
            <person name="Han S."/>
            <person name="Adams M.W."/>
            <person name="Kelly R.M."/>
        </authorList>
    </citation>
    <scope>NUCLEOTIDE SEQUENCE [LARGE SCALE GENOMIC DNA]</scope>
    <source>
        <strain evidence="5">ATCC 700167 / DSM 13100 / OL</strain>
    </source>
</reference>
<feature type="transmembrane region" description="Helical" evidence="1">
    <location>
        <begin position="49"/>
        <end position="73"/>
    </location>
</feature>
<dbReference type="SMART" id="SM00267">
    <property type="entry name" value="GGDEF"/>
    <property type="match status" value="1"/>
</dbReference>
<dbReference type="InterPro" id="IPR035919">
    <property type="entry name" value="EAL_sf"/>
</dbReference>
<evidence type="ECO:0000313" key="4">
    <source>
        <dbReference type="EMBL" id="ADQ05685.1"/>
    </source>
</evidence>
<dbReference type="PROSITE" id="PS50883">
    <property type="entry name" value="EAL"/>
    <property type="match status" value="1"/>
</dbReference>
<proteinExistence type="predicted"/>
<dbReference type="EMBL" id="CP002216">
    <property type="protein sequence ID" value="ADQ05685.1"/>
    <property type="molecule type" value="Genomic_DNA"/>
</dbReference>
<dbReference type="HOGENOM" id="CLU_000445_70_50_9"/>
<reference key="1">
    <citation type="submission" date="2010-09" db="EMBL/GenBank/DDBJ databases">
        <title>Complete sequence of Caldicellulosiruptor owensensis OL.</title>
        <authorList>
            <consortium name="US DOE Joint Genome Institute"/>
            <person name="Lucas S."/>
            <person name="Copeland A."/>
            <person name="Lapidus A."/>
            <person name="Cheng J.-F."/>
            <person name="Bruce D."/>
            <person name="Goodwin L."/>
            <person name="Pitluck S."/>
            <person name="Davenport K."/>
            <person name="Detter J.C."/>
            <person name="Han C."/>
            <person name="Tapia R."/>
            <person name="Land M."/>
            <person name="Hauser L."/>
            <person name="Chang Y.-J."/>
            <person name="Jeffries C."/>
            <person name="Kyrpides N."/>
            <person name="Ivanova N."/>
            <person name="Mikhailova N."/>
            <person name="Blumer-Schuette S.E."/>
            <person name="Kelly R.M."/>
            <person name="Woyke T."/>
        </authorList>
    </citation>
    <scope>NUCLEOTIDE SEQUENCE</scope>
    <source>
        <strain>OL</strain>
    </source>
</reference>
<evidence type="ECO:0000259" key="3">
    <source>
        <dbReference type="PROSITE" id="PS50887"/>
    </source>
</evidence>
<dbReference type="InterPro" id="IPR000160">
    <property type="entry name" value="GGDEF_dom"/>
</dbReference>
<name>E4Q705_CALOW</name>
<sequence length="553" mass="64326">MLSKFYSSECFRKGLFTALVFFVFNFVYLAAVIYVVFFNTAFFEKYKLWVGIFSTLMVVIDSFYLFYFLYTLLRENYKLKMSLQKTIVQCDTIKRKLFEITKKEYKRFQNGKKTKMVEIAYFDMLTGLPNKLQLEIFFQRLQQNVSSCFDEIAVIIVDIENLGEFEGSSFCSLASVILKDIGFKLKNGLPEKSFVAKIEDDKFAILFYEYGCRDLLVEYIKIIWEIIEGRWYLVGDEFELKSVVGVAFYPQDGNCIDEILKAATEALKQARLREEKKVYFTSSEDNTKLFYNVSVSNELKKAILQKNFLLVYQPLVDLQKNKVAGAEVFVRWMSPEKGIVSAKEFISIAQKEGMIPEIEEWVLDTIAEDVPAFEEMLPDDFFISLNVSFLDSNVAERIFSNKVFTHYNQYNKMMAFEINQQDIDTNLSDCLRVAEEVKHKGFRIIVDDWCSDNISVDTIRYFAVDAVKVDNRCIENAVFDKSVSVIIKGIIEIAHALKIKVIAKGVETPFHYRVAKELCCDLAQGFLFSKPMVRNEFLEFYRKYKMGLIRVIV</sequence>
<dbReference type="OrthoDB" id="9762141at2"/>
<dbReference type="SUPFAM" id="SSF55073">
    <property type="entry name" value="Nucleotide cyclase"/>
    <property type="match status" value="1"/>
</dbReference>
<keyword evidence="1" id="KW-0472">Membrane</keyword>
<dbReference type="KEGG" id="cow:Calow_2179"/>
<feature type="domain" description="GGDEF" evidence="3">
    <location>
        <begin position="150"/>
        <end position="283"/>
    </location>
</feature>
<protein>
    <submittedName>
        <fullName evidence="4">Diguanylate cyclase/phosphodiesterase</fullName>
    </submittedName>
</protein>
<gene>
    <name evidence="4" type="ordered locus">Calow_2179</name>
</gene>
<evidence type="ECO:0000313" key="5">
    <source>
        <dbReference type="Proteomes" id="UP000006889"/>
    </source>
</evidence>
<feature type="domain" description="EAL" evidence="2">
    <location>
        <begin position="292"/>
        <end position="545"/>
    </location>
</feature>
<dbReference type="CDD" id="cd01948">
    <property type="entry name" value="EAL"/>
    <property type="match status" value="1"/>
</dbReference>
<dbReference type="Gene3D" id="3.30.70.270">
    <property type="match status" value="1"/>
</dbReference>
<dbReference type="InterPro" id="IPR001633">
    <property type="entry name" value="EAL_dom"/>
</dbReference>
<accession>E4Q705</accession>
<dbReference type="eggNOG" id="COG5001">
    <property type="taxonomic scope" value="Bacteria"/>
</dbReference>
<dbReference type="SUPFAM" id="SSF141868">
    <property type="entry name" value="EAL domain-like"/>
    <property type="match status" value="1"/>
</dbReference>
<dbReference type="STRING" id="632518.Calow_2179"/>
<dbReference type="PROSITE" id="PS50887">
    <property type="entry name" value="GGDEF"/>
    <property type="match status" value="1"/>
</dbReference>
<organism evidence="4 5">
    <name type="scientific">Caldicellulosiruptor owensensis (strain ATCC 700167 / DSM 13100 / OL)</name>
    <dbReference type="NCBI Taxonomy" id="632518"/>
    <lineage>
        <taxon>Bacteria</taxon>
        <taxon>Bacillati</taxon>
        <taxon>Bacillota</taxon>
        <taxon>Bacillota incertae sedis</taxon>
        <taxon>Caldicellulosiruptorales</taxon>
        <taxon>Caldicellulosiruptoraceae</taxon>
        <taxon>Caldicellulosiruptor</taxon>
    </lineage>
</organism>
<dbReference type="Pfam" id="PF00563">
    <property type="entry name" value="EAL"/>
    <property type="match status" value="1"/>
</dbReference>
<dbReference type="RefSeq" id="WP_013413005.1">
    <property type="nucleotide sequence ID" value="NC_014657.1"/>
</dbReference>
<keyword evidence="5" id="KW-1185">Reference proteome</keyword>
<dbReference type="InterPro" id="IPR029787">
    <property type="entry name" value="Nucleotide_cyclase"/>
</dbReference>
<dbReference type="Pfam" id="PF00990">
    <property type="entry name" value="GGDEF"/>
    <property type="match status" value="1"/>
</dbReference>
<evidence type="ECO:0000256" key="1">
    <source>
        <dbReference type="SAM" id="Phobius"/>
    </source>
</evidence>
<dbReference type="Gene3D" id="3.20.20.450">
    <property type="entry name" value="EAL domain"/>
    <property type="match status" value="1"/>
</dbReference>
<dbReference type="Proteomes" id="UP000006889">
    <property type="component" value="Chromosome"/>
</dbReference>
<dbReference type="SMART" id="SM00052">
    <property type="entry name" value="EAL"/>
    <property type="match status" value="1"/>
</dbReference>
<dbReference type="NCBIfam" id="TIGR00254">
    <property type="entry name" value="GGDEF"/>
    <property type="match status" value="1"/>
</dbReference>
<dbReference type="PANTHER" id="PTHR33121">
    <property type="entry name" value="CYCLIC DI-GMP PHOSPHODIESTERASE PDEF"/>
    <property type="match status" value="1"/>
</dbReference>
<dbReference type="PANTHER" id="PTHR33121:SF79">
    <property type="entry name" value="CYCLIC DI-GMP PHOSPHODIESTERASE PDED-RELATED"/>
    <property type="match status" value="1"/>
</dbReference>
<evidence type="ECO:0000259" key="2">
    <source>
        <dbReference type="PROSITE" id="PS50883"/>
    </source>
</evidence>
<keyword evidence="1" id="KW-0812">Transmembrane</keyword>
<dbReference type="InterPro" id="IPR043128">
    <property type="entry name" value="Rev_trsase/Diguanyl_cyclase"/>
</dbReference>
<dbReference type="InterPro" id="IPR050706">
    <property type="entry name" value="Cyclic-di-GMP_PDE-like"/>
</dbReference>
<feature type="transmembrane region" description="Helical" evidence="1">
    <location>
        <begin position="15"/>
        <end position="37"/>
    </location>
</feature>
<dbReference type="GO" id="GO:0071111">
    <property type="term" value="F:cyclic-guanylate-specific phosphodiesterase activity"/>
    <property type="evidence" value="ECO:0007669"/>
    <property type="project" value="InterPro"/>
</dbReference>
<dbReference type="AlphaFoldDB" id="E4Q705"/>
<keyword evidence="1" id="KW-1133">Transmembrane helix</keyword>